<comment type="caution">
    <text evidence="2">The sequence shown here is derived from an EMBL/GenBank/DDBJ whole genome shotgun (WGS) entry which is preliminary data.</text>
</comment>
<proteinExistence type="predicted"/>
<name>A0A1G2JR74_9BACT</name>
<protein>
    <submittedName>
        <fullName evidence="2">Uncharacterized protein</fullName>
    </submittedName>
</protein>
<evidence type="ECO:0000256" key="1">
    <source>
        <dbReference type="SAM" id="Phobius"/>
    </source>
</evidence>
<evidence type="ECO:0000313" key="2">
    <source>
        <dbReference type="EMBL" id="OGZ89625.1"/>
    </source>
</evidence>
<dbReference type="AlphaFoldDB" id="A0A1G2JR74"/>
<evidence type="ECO:0000313" key="3">
    <source>
        <dbReference type="Proteomes" id="UP000178935"/>
    </source>
</evidence>
<gene>
    <name evidence="2" type="ORF">A2561_03780</name>
</gene>
<organism evidence="2 3">
    <name type="scientific">Candidatus Staskawiczbacteria bacterium RIFOXYD1_FULL_32_13</name>
    <dbReference type="NCBI Taxonomy" id="1802234"/>
    <lineage>
        <taxon>Bacteria</taxon>
        <taxon>Candidatus Staskawicziibacteriota</taxon>
    </lineage>
</organism>
<keyword evidence="1" id="KW-0472">Membrane</keyword>
<dbReference type="EMBL" id="MHPU01000005">
    <property type="protein sequence ID" value="OGZ89625.1"/>
    <property type="molecule type" value="Genomic_DNA"/>
</dbReference>
<accession>A0A1G2JR74</accession>
<feature type="transmembrane region" description="Helical" evidence="1">
    <location>
        <begin position="9"/>
        <end position="27"/>
    </location>
</feature>
<sequence>MKQFIKENWFKVGMLMITIILVFVYLVRINQPATDNNETDIKISNEDLSFDINLNSLNYQLPKYDSICIPDKKYSCSKDDCKQVKAGVFVLIDYANNKFYRCDDKPCDQYLAKIEESGEFVNITPQFPNGTIIKVAKGGDYFEVVSLGLDILTSYGTCSGK</sequence>
<reference evidence="2 3" key="1">
    <citation type="journal article" date="2016" name="Nat. Commun.">
        <title>Thousands of microbial genomes shed light on interconnected biogeochemical processes in an aquifer system.</title>
        <authorList>
            <person name="Anantharaman K."/>
            <person name="Brown C.T."/>
            <person name="Hug L.A."/>
            <person name="Sharon I."/>
            <person name="Castelle C.J."/>
            <person name="Probst A.J."/>
            <person name="Thomas B.C."/>
            <person name="Singh A."/>
            <person name="Wilkins M.J."/>
            <person name="Karaoz U."/>
            <person name="Brodie E.L."/>
            <person name="Williams K.H."/>
            <person name="Hubbard S.S."/>
            <person name="Banfield J.F."/>
        </authorList>
    </citation>
    <scope>NUCLEOTIDE SEQUENCE [LARGE SCALE GENOMIC DNA]</scope>
</reference>
<dbReference type="Proteomes" id="UP000178935">
    <property type="component" value="Unassembled WGS sequence"/>
</dbReference>
<keyword evidence="1" id="KW-1133">Transmembrane helix</keyword>
<keyword evidence="1" id="KW-0812">Transmembrane</keyword>